<evidence type="ECO:0000256" key="1">
    <source>
        <dbReference type="SAM" id="MobiDB-lite"/>
    </source>
</evidence>
<organism evidence="3 4">
    <name type="scientific">Iamia majanohamensis</name>
    <dbReference type="NCBI Taxonomy" id="467976"/>
    <lineage>
        <taxon>Bacteria</taxon>
        <taxon>Bacillati</taxon>
        <taxon>Actinomycetota</taxon>
        <taxon>Acidimicrobiia</taxon>
        <taxon>Acidimicrobiales</taxon>
        <taxon>Iamiaceae</taxon>
        <taxon>Iamia</taxon>
    </lineage>
</organism>
<feature type="transmembrane region" description="Helical" evidence="2">
    <location>
        <begin position="119"/>
        <end position="137"/>
    </location>
</feature>
<evidence type="ECO:0000256" key="2">
    <source>
        <dbReference type="SAM" id="Phobius"/>
    </source>
</evidence>
<evidence type="ECO:0000313" key="4">
    <source>
        <dbReference type="Proteomes" id="UP001216390"/>
    </source>
</evidence>
<evidence type="ECO:0008006" key="5">
    <source>
        <dbReference type="Google" id="ProtNLM"/>
    </source>
</evidence>
<feature type="transmembrane region" description="Helical" evidence="2">
    <location>
        <begin position="349"/>
        <end position="365"/>
    </location>
</feature>
<keyword evidence="2" id="KW-1133">Transmembrane helix</keyword>
<feature type="transmembrane region" description="Helical" evidence="2">
    <location>
        <begin position="405"/>
        <end position="428"/>
    </location>
</feature>
<feature type="transmembrane region" description="Helical" evidence="2">
    <location>
        <begin position="149"/>
        <end position="175"/>
    </location>
</feature>
<feature type="transmembrane region" description="Helical" evidence="2">
    <location>
        <begin position="235"/>
        <end position="259"/>
    </location>
</feature>
<sequence length="587" mass="63494">MTATIPSAASRDLDSPAPPDPPQRWPRAVLGALARLVEGRRGTVLAVVLVALGVALPLPTLFHYQGPPMEEGFMLVFPERVLAGDIPNRDFLHLYGPGSLWGLAAWFEVAGTTLAAERVYGLVQHLGIIFGLFTLALPWGRRVATACGLLGVLLVVTPIGLTALAWNGAVALAVVGCALALRGAREREAGGARATAWLVAGGVFFGLSLLWRPDLVVGVGLALLALGWRRWRRDLVLPVLAGLVAGVAPILVHLATAGIGPSFEGMFLQPVFELRGGRTLPIPPSWDSLDGALAAVAQLRVPGWPLPMLAASQQVTLWFLALPLAAFFVLGTGIVALRREPGRATSRTLLVVGALGVGLLPQALQRPDTTHLAWVSCVPLVFLPVAVAQWGRWWRERRPEARRPAAWVVPTVAALLPLMAVVLVLPAYTARTWVDLTRQNLQGDYFGWAVRNGDRTFYLGSPEIADRAQQVTDELAARIEPGDRLLVGTADLRQTPYSDAYFYFLFPEAVPATRYIEMDPGIANAEDSGLAEEVASADWLILSHVWDSWDEPNDSRLLGSDAPNQVVDEQFCQVGPTGEYYELYQRC</sequence>
<dbReference type="EMBL" id="CP116942">
    <property type="protein sequence ID" value="WCO65068.1"/>
    <property type="molecule type" value="Genomic_DNA"/>
</dbReference>
<dbReference type="Proteomes" id="UP001216390">
    <property type="component" value="Chromosome"/>
</dbReference>
<feature type="transmembrane region" description="Helical" evidence="2">
    <location>
        <begin position="44"/>
        <end position="64"/>
    </location>
</feature>
<feature type="transmembrane region" description="Helical" evidence="2">
    <location>
        <begin position="195"/>
        <end position="228"/>
    </location>
</feature>
<keyword evidence="2" id="KW-0812">Transmembrane</keyword>
<name>A0AAE9Y6B1_9ACTN</name>
<feature type="compositionally biased region" description="Low complexity" evidence="1">
    <location>
        <begin position="1"/>
        <end position="10"/>
    </location>
</feature>
<dbReference type="RefSeq" id="WP_272734593.1">
    <property type="nucleotide sequence ID" value="NZ_CP116942.1"/>
</dbReference>
<feature type="region of interest" description="Disordered" evidence="1">
    <location>
        <begin position="1"/>
        <end position="24"/>
    </location>
</feature>
<gene>
    <name evidence="3" type="ORF">PO878_11220</name>
</gene>
<feature type="transmembrane region" description="Helical" evidence="2">
    <location>
        <begin position="315"/>
        <end position="337"/>
    </location>
</feature>
<proteinExistence type="predicted"/>
<accession>A0AAE9Y6B1</accession>
<dbReference type="KEGG" id="ima:PO878_11220"/>
<dbReference type="AlphaFoldDB" id="A0AAE9Y6B1"/>
<feature type="transmembrane region" description="Helical" evidence="2">
    <location>
        <begin position="371"/>
        <end position="393"/>
    </location>
</feature>
<keyword evidence="4" id="KW-1185">Reference proteome</keyword>
<keyword evidence="2" id="KW-0472">Membrane</keyword>
<reference evidence="3" key="1">
    <citation type="submission" date="2023-01" db="EMBL/GenBank/DDBJ databases">
        <title>The diversity of Class Acidimicrobiia in South China Sea sediment environments and the proposal of Iamia marina sp. nov., a novel species of the genus Iamia.</title>
        <authorList>
            <person name="He Y."/>
            <person name="Tian X."/>
        </authorList>
    </citation>
    <scope>NUCLEOTIDE SEQUENCE</scope>
    <source>
        <strain evidence="3">DSM 19957</strain>
    </source>
</reference>
<evidence type="ECO:0000313" key="3">
    <source>
        <dbReference type="EMBL" id="WCO65068.1"/>
    </source>
</evidence>
<protein>
    <recommendedName>
        <fullName evidence="5">Glycosyltransferase RgtA/B/C/D-like domain-containing protein</fullName>
    </recommendedName>
</protein>